<organism evidence="1">
    <name type="scientific">uncultured Sulfurovum sp</name>
    <dbReference type="NCBI Taxonomy" id="269237"/>
    <lineage>
        <taxon>Bacteria</taxon>
        <taxon>Pseudomonadati</taxon>
        <taxon>Campylobacterota</taxon>
        <taxon>Epsilonproteobacteria</taxon>
        <taxon>Campylobacterales</taxon>
        <taxon>Sulfurovaceae</taxon>
        <taxon>Sulfurovum</taxon>
        <taxon>environmental samples</taxon>
    </lineage>
</organism>
<dbReference type="AlphaFoldDB" id="A0A6S6TYD4"/>
<sequence>MENQEGNLIKDTCKSLGLTYRELGEKIGYGESIIKTSASKNQISKQLQKAIELYNETIELKHEIQSTKELKNLLNTFLSK</sequence>
<reference evidence="1" key="1">
    <citation type="submission" date="2020-01" db="EMBL/GenBank/DDBJ databases">
        <authorList>
            <person name="Meier V. D."/>
            <person name="Meier V D."/>
        </authorList>
    </citation>
    <scope>NUCLEOTIDE SEQUENCE</scope>
    <source>
        <strain evidence="1">HLG_WM_MAG_01</strain>
    </source>
</reference>
<evidence type="ECO:0008006" key="2">
    <source>
        <dbReference type="Google" id="ProtNLM"/>
    </source>
</evidence>
<accession>A0A6S6TYD4</accession>
<gene>
    <name evidence="1" type="ORF">HELGO_WM46559</name>
</gene>
<proteinExistence type="predicted"/>
<evidence type="ECO:0000313" key="1">
    <source>
        <dbReference type="EMBL" id="CAA6821118.1"/>
    </source>
</evidence>
<name>A0A6S6TYD4_9BACT</name>
<protein>
    <recommendedName>
        <fullName evidence="2">Transcriptional regulator</fullName>
    </recommendedName>
</protein>
<dbReference type="EMBL" id="CACVAS010000111">
    <property type="protein sequence ID" value="CAA6821118.1"/>
    <property type="molecule type" value="Genomic_DNA"/>
</dbReference>